<feature type="region of interest" description="Disordered" evidence="1">
    <location>
        <begin position="49"/>
        <end position="70"/>
    </location>
</feature>
<evidence type="ECO:0000313" key="3">
    <source>
        <dbReference type="Proteomes" id="UP000823941"/>
    </source>
</evidence>
<accession>A0ABQ7PV20</accession>
<proteinExistence type="predicted"/>
<organism evidence="2 3">
    <name type="scientific">Plutella xylostella</name>
    <name type="common">Diamondback moth</name>
    <name type="synonym">Plutella maculipennis</name>
    <dbReference type="NCBI Taxonomy" id="51655"/>
    <lineage>
        <taxon>Eukaryota</taxon>
        <taxon>Metazoa</taxon>
        <taxon>Ecdysozoa</taxon>
        <taxon>Arthropoda</taxon>
        <taxon>Hexapoda</taxon>
        <taxon>Insecta</taxon>
        <taxon>Pterygota</taxon>
        <taxon>Neoptera</taxon>
        <taxon>Endopterygota</taxon>
        <taxon>Lepidoptera</taxon>
        <taxon>Glossata</taxon>
        <taxon>Ditrysia</taxon>
        <taxon>Yponomeutoidea</taxon>
        <taxon>Plutellidae</taxon>
        <taxon>Plutella</taxon>
    </lineage>
</organism>
<comment type="caution">
    <text evidence="2">The sequence shown here is derived from an EMBL/GenBank/DDBJ whole genome shotgun (WGS) entry which is preliminary data.</text>
</comment>
<dbReference type="Proteomes" id="UP000823941">
    <property type="component" value="Chromosome 28"/>
</dbReference>
<protein>
    <recommendedName>
        <fullName evidence="4">Cuticular protein</fullName>
    </recommendedName>
</protein>
<evidence type="ECO:0008006" key="4">
    <source>
        <dbReference type="Google" id="ProtNLM"/>
    </source>
</evidence>
<evidence type="ECO:0000256" key="1">
    <source>
        <dbReference type="SAM" id="MobiDB-lite"/>
    </source>
</evidence>
<keyword evidence="3" id="KW-1185">Reference proteome</keyword>
<sequence length="219" mass="24816">MLLSSVLGQSPSKWSPYMLQIGSQQYMVQGAPMQDLQGQATEYSNFNFGPQNGGQSYEQEFTSQGEGFSNDGQQFDSKDFGQNNLKHDFNNFKPHSYNVHQHVEEENPEPIKHYKEVVVPLPKNVEFKINQPIIIPVPHPVPIHVPVPKAVVIPIVKEVAIQVEKSVPYPVEKTVHVPKIKEVPFEVVKHIIVPVEKPFPFKVPVYETVIHSKKGSYKI</sequence>
<reference evidence="2 3" key="1">
    <citation type="submission" date="2021-06" db="EMBL/GenBank/DDBJ databases">
        <title>A haploid diamondback moth (Plutella xylostella L.) genome assembly resolves 31 chromosomes and identifies a diamide resistance mutation.</title>
        <authorList>
            <person name="Ward C.M."/>
            <person name="Perry K.D."/>
            <person name="Baker G."/>
            <person name="Powis K."/>
            <person name="Heckel D.G."/>
            <person name="Baxter S.W."/>
        </authorList>
    </citation>
    <scope>NUCLEOTIDE SEQUENCE [LARGE SCALE GENOMIC DNA]</scope>
    <source>
        <strain evidence="2 3">LV</strain>
        <tissue evidence="2">Single pupa</tissue>
    </source>
</reference>
<evidence type="ECO:0000313" key="2">
    <source>
        <dbReference type="EMBL" id="KAG7296754.1"/>
    </source>
</evidence>
<gene>
    <name evidence="2" type="ORF">JYU34_020688</name>
</gene>
<dbReference type="EMBL" id="JAHIBW010000028">
    <property type="protein sequence ID" value="KAG7296754.1"/>
    <property type="molecule type" value="Genomic_DNA"/>
</dbReference>
<name>A0ABQ7PV20_PLUXY</name>